<dbReference type="Proteomes" id="UP000507470">
    <property type="component" value="Unassembled WGS sequence"/>
</dbReference>
<accession>A0A6J8BLV0</accession>
<name>A0A6J8BLV0_MYTCO</name>
<evidence type="ECO:0000313" key="2">
    <source>
        <dbReference type="Proteomes" id="UP000507470"/>
    </source>
</evidence>
<evidence type="ECO:0000313" key="1">
    <source>
        <dbReference type="EMBL" id="CAC5384753.1"/>
    </source>
</evidence>
<keyword evidence="2" id="KW-1185">Reference proteome</keyword>
<protein>
    <submittedName>
        <fullName evidence="1">Uncharacterized protein</fullName>
    </submittedName>
</protein>
<dbReference type="EMBL" id="CACVKT020003644">
    <property type="protein sequence ID" value="CAC5384753.1"/>
    <property type="molecule type" value="Genomic_DNA"/>
</dbReference>
<dbReference type="AlphaFoldDB" id="A0A6J8BLV0"/>
<organism evidence="1 2">
    <name type="scientific">Mytilus coruscus</name>
    <name type="common">Sea mussel</name>
    <dbReference type="NCBI Taxonomy" id="42192"/>
    <lineage>
        <taxon>Eukaryota</taxon>
        <taxon>Metazoa</taxon>
        <taxon>Spiralia</taxon>
        <taxon>Lophotrochozoa</taxon>
        <taxon>Mollusca</taxon>
        <taxon>Bivalvia</taxon>
        <taxon>Autobranchia</taxon>
        <taxon>Pteriomorphia</taxon>
        <taxon>Mytilida</taxon>
        <taxon>Mytiloidea</taxon>
        <taxon>Mytilidae</taxon>
        <taxon>Mytilinae</taxon>
        <taxon>Mytilus</taxon>
    </lineage>
</organism>
<gene>
    <name evidence="1" type="ORF">MCOR_20364</name>
</gene>
<proteinExistence type="predicted"/>
<reference evidence="1 2" key="1">
    <citation type="submission" date="2020-06" db="EMBL/GenBank/DDBJ databases">
        <authorList>
            <person name="Li R."/>
            <person name="Bekaert M."/>
        </authorList>
    </citation>
    <scope>NUCLEOTIDE SEQUENCE [LARGE SCALE GENOMIC DNA]</scope>
    <source>
        <strain evidence="2">wild</strain>
    </source>
</reference>
<sequence>MDPSSTNLVDEKDCSDEELQNLTWSEKSRFIQSDPVTCARHFDHSLQSFMTNFILSDLLSEMLLIGSVIEIFHDDDSNFQALFYQDVEMQRVFVNNKAAGKNKVFMTDKDLHERCIQIRITKCNAVGLSVPCLRSAGSFSPCTQRLFVERVMSRLNDALDDGIFIPINKDNILEELGPEKDLRSYQPLDNLAMIGSRAYSKVVQVFHMYEQREIKDQKPVKGKIIDNKLFH</sequence>